<dbReference type="OrthoDB" id="408683at2759"/>
<keyword evidence="2" id="KW-0819">tRNA processing</keyword>
<evidence type="ECO:0000256" key="2">
    <source>
        <dbReference type="ARBA" id="ARBA00022694"/>
    </source>
</evidence>
<dbReference type="Pfam" id="PF12928">
    <property type="entry name" value="tRNA_int_end_N2"/>
    <property type="match status" value="1"/>
</dbReference>
<dbReference type="GeneID" id="19977419"/>
<feature type="region of interest" description="Disordered" evidence="3">
    <location>
        <begin position="1"/>
        <end position="33"/>
    </location>
</feature>
<feature type="domain" description="tRNA-splicing endonuclease subunit Sen54 N-terminal" evidence="4">
    <location>
        <begin position="77"/>
        <end position="166"/>
    </location>
</feature>
<evidence type="ECO:0000259" key="4">
    <source>
        <dbReference type="Pfam" id="PF12928"/>
    </source>
</evidence>
<proteinExistence type="inferred from homology"/>
<protein>
    <recommendedName>
        <fullName evidence="4">tRNA-splicing endonuclease subunit Sen54 N-terminal domain-containing protein</fullName>
    </recommendedName>
</protein>
<dbReference type="GO" id="GO:0000379">
    <property type="term" value="P:tRNA-type intron splice site recognition and cleavage"/>
    <property type="evidence" value="ECO:0007669"/>
    <property type="project" value="TreeGrafter"/>
</dbReference>
<dbReference type="Proteomes" id="UP000030752">
    <property type="component" value="Unassembled WGS sequence"/>
</dbReference>
<dbReference type="RefSeq" id="XP_008712973.1">
    <property type="nucleotide sequence ID" value="XM_008714751.1"/>
</dbReference>
<organism evidence="5 6">
    <name type="scientific">Cyphellophora europaea (strain CBS 101466)</name>
    <name type="common">Phialophora europaea</name>
    <dbReference type="NCBI Taxonomy" id="1220924"/>
    <lineage>
        <taxon>Eukaryota</taxon>
        <taxon>Fungi</taxon>
        <taxon>Dikarya</taxon>
        <taxon>Ascomycota</taxon>
        <taxon>Pezizomycotina</taxon>
        <taxon>Eurotiomycetes</taxon>
        <taxon>Chaetothyriomycetidae</taxon>
        <taxon>Chaetothyriales</taxon>
        <taxon>Cyphellophoraceae</taxon>
        <taxon>Cyphellophora</taxon>
    </lineage>
</organism>
<dbReference type="InterPro" id="IPR024337">
    <property type="entry name" value="tRNA_splic_suSen54"/>
</dbReference>
<dbReference type="InterPro" id="IPR024336">
    <property type="entry name" value="tRNA_splic_suSen54_N"/>
</dbReference>
<dbReference type="STRING" id="1220924.W2SAZ7"/>
<name>W2SAZ7_CYPE1</name>
<comment type="similarity">
    <text evidence="1">Belongs to the SEN54 family.</text>
</comment>
<evidence type="ECO:0000256" key="1">
    <source>
        <dbReference type="ARBA" id="ARBA00005736"/>
    </source>
</evidence>
<evidence type="ECO:0000256" key="3">
    <source>
        <dbReference type="SAM" id="MobiDB-lite"/>
    </source>
</evidence>
<reference evidence="5 6" key="1">
    <citation type="submission" date="2013-03" db="EMBL/GenBank/DDBJ databases">
        <title>The Genome Sequence of Phialophora europaea CBS 101466.</title>
        <authorList>
            <consortium name="The Broad Institute Genomics Platform"/>
            <person name="Cuomo C."/>
            <person name="de Hoog S."/>
            <person name="Gorbushina A."/>
            <person name="Walker B."/>
            <person name="Young S.K."/>
            <person name="Zeng Q."/>
            <person name="Gargeya S."/>
            <person name="Fitzgerald M."/>
            <person name="Haas B."/>
            <person name="Abouelleil A."/>
            <person name="Allen A.W."/>
            <person name="Alvarado L."/>
            <person name="Arachchi H.M."/>
            <person name="Berlin A.M."/>
            <person name="Chapman S.B."/>
            <person name="Gainer-Dewar J."/>
            <person name="Goldberg J."/>
            <person name="Griggs A."/>
            <person name="Gujja S."/>
            <person name="Hansen M."/>
            <person name="Howarth C."/>
            <person name="Imamovic A."/>
            <person name="Ireland A."/>
            <person name="Larimer J."/>
            <person name="McCowan C."/>
            <person name="Murphy C."/>
            <person name="Pearson M."/>
            <person name="Poon T.W."/>
            <person name="Priest M."/>
            <person name="Roberts A."/>
            <person name="Saif S."/>
            <person name="Shea T."/>
            <person name="Sisk P."/>
            <person name="Sykes S."/>
            <person name="Wortman J."/>
            <person name="Nusbaum C."/>
            <person name="Birren B."/>
        </authorList>
    </citation>
    <scope>NUCLEOTIDE SEQUENCE [LARGE SCALE GENOMIC DNA]</scope>
    <source>
        <strain evidence="5 6">CBS 101466</strain>
    </source>
</reference>
<dbReference type="EMBL" id="KB822713">
    <property type="protein sequence ID" value="ETN45203.1"/>
    <property type="molecule type" value="Genomic_DNA"/>
</dbReference>
<evidence type="ECO:0000313" key="6">
    <source>
        <dbReference type="Proteomes" id="UP000030752"/>
    </source>
</evidence>
<dbReference type="InParanoid" id="W2SAZ7"/>
<dbReference type="eggNOG" id="KOG4772">
    <property type="taxonomic scope" value="Eukaryota"/>
</dbReference>
<dbReference type="VEuPathDB" id="FungiDB:HMPREF1541_10080"/>
<evidence type="ECO:0000313" key="5">
    <source>
        <dbReference type="EMBL" id="ETN45203.1"/>
    </source>
</evidence>
<dbReference type="FunCoup" id="W2SAZ7">
    <property type="interactions" value="52"/>
</dbReference>
<dbReference type="AlphaFoldDB" id="W2SAZ7"/>
<dbReference type="HOGENOM" id="CLU_028449_2_0_1"/>
<sequence>MADADEDALPSSSRGPQSAGEGEEGDEEAQDFRYLASLTGGSKQLQGATLKRGVKDFEPNPTRSQADALGESRIAMYDALSVLRSQAAKNHNVGQFVDDRSCGRPWDLRLRASLRGEDWDSRCVVIYKFKSTFSRTIGRGDFRSWTWLLPEEALYLLERGSLDIRWPDVPSPDEAHTGEPELASSTANIDSEPEQASEAEPLGELPMSLQGAYATFVGRSGLTMDRYLVYTGLRRLGYVVQRASSWFDFNQTQSNDDSSDKLPLPATLATRPFTSPSLLSRLISFIVNPRIGTSCPSHGPLLAPGLYRNYNDVFRSFSLIPYGPPRLHKDRTEPGGPFSIAFHVWRPSSPYKKSAPPPVDFRICVLDARATNVPTMTDIGTLLDSMPSDELPTDKRAEAKIKHGKRSVILAVVDIGVVSYLRFNDASVGSYKIYEDKTARAQKGRARGGSAGGGGRGGGRGRGRGRGKGGR</sequence>
<keyword evidence="6" id="KW-1185">Reference proteome</keyword>
<dbReference type="PANTHER" id="PTHR21027:SF1">
    <property type="entry name" value="TRNA-SPLICING ENDONUCLEASE SUBUNIT SEN54"/>
    <property type="match status" value="1"/>
</dbReference>
<feature type="region of interest" description="Disordered" evidence="3">
    <location>
        <begin position="438"/>
        <end position="471"/>
    </location>
</feature>
<dbReference type="PANTHER" id="PTHR21027">
    <property type="entry name" value="TRNA-SPLICING ENDONUCLEASE SUBUNIT SEN54"/>
    <property type="match status" value="1"/>
</dbReference>
<dbReference type="GO" id="GO:0000214">
    <property type="term" value="C:tRNA-intron endonuclease complex"/>
    <property type="evidence" value="ECO:0007669"/>
    <property type="project" value="TreeGrafter"/>
</dbReference>
<accession>W2SAZ7</accession>
<feature type="compositionally biased region" description="Gly residues" evidence="3">
    <location>
        <begin position="447"/>
        <end position="458"/>
    </location>
</feature>
<feature type="region of interest" description="Disordered" evidence="3">
    <location>
        <begin position="168"/>
        <end position="202"/>
    </location>
</feature>
<feature type="compositionally biased region" description="Basic residues" evidence="3">
    <location>
        <begin position="459"/>
        <end position="471"/>
    </location>
</feature>
<gene>
    <name evidence="5" type="ORF">HMPREF1541_10080</name>
</gene>